<evidence type="ECO:0000256" key="1">
    <source>
        <dbReference type="ARBA" id="ARBA00007613"/>
    </source>
</evidence>
<dbReference type="InterPro" id="IPR003423">
    <property type="entry name" value="OMP_efflux"/>
</dbReference>
<dbReference type="GO" id="GO:0015562">
    <property type="term" value="F:efflux transmembrane transporter activity"/>
    <property type="evidence" value="ECO:0007669"/>
    <property type="project" value="InterPro"/>
</dbReference>
<dbReference type="PANTHER" id="PTHR30203">
    <property type="entry name" value="OUTER MEMBRANE CATION EFFLUX PROTEIN"/>
    <property type="match status" value="1"/>
</dbReference>
<dbReference type="SUPFAM" id="SSF56954">
    <property type="entry name" value="Outer membrane efflux proteins (OEP)"/>
    <property type="match status" value="1"/>
</dbReference>
<dbReference type="EMBL" id="AEWJ01000024">
    <property type="protein sequence ID" value="EGD59922.1"/>
    <property type="molecule type" value="Genomic_DNA"/>
</dbReference>
<dbReference type="InterPro" id="IPR010131">
    <property type="entry name" value="MdtP/NodT-like"/>
</dbReference>
<dbReference type="PANTHER" id="PTHR30203:SF32">
    <property type="entry name" value="CATION EFFLUX SYSTEM PROTEIN CUSC"/>
    <property type="match status" value="1"/>
</dbReference>
<dbReference type="InParanoid" id="F1Z6E0"/>
<name>F1Z6E0_9SPHN</name>
<dbReference type="Gene3D" id="1.20.1600.10">
    <property type="entry name" value="Outer membrane efflux proteins (OEP)"/>
    <property type="match status" value="1"/>
</dbReference>
<evidence type="ECO:0000313" key="2">
    <source>
        <dbReference type="EMBL" id="EGD59922.1"/>
    </source>
</evidence>
<dbReference type="Gene3D" id="2.20.200.10">
    <property type="entry name" value="Outer membrane efflux proteins (OEP)"/>
    <property type="match status" value="1"/>
</dbReference>
<gene>
    <name evidence="2" type="ORF">Y88_2362</name>
</gene>
<keyword evidence="3" id="KW-1185">Reference proteome</keyword>
<dbReference type="eggNOG" id="COG1538">
    <property type="taxonomic scope" value="Bacteria"/>
</dbReference>
<dbReference type="HOGENOM" id="CLU_012817_13_0_5"/>
<protein>
    <submittedName>
        <fullName evidence="2">RND efflux system outer membrane lipoprotein</fullName>
    </submittedName>
</protein>
<comment type="caution">
    <text evidence="2">The sequence shown here is derived from an EMBL/GenBank/DDBJ whole genome shotgun (WGS) entry which is preliminary data.</text>
</comment>
<accession>F1Z6E0</accession>
<reference evidence="2 3" key="1">
    <citation type="journal article" date="2012" name="J. Bacteriol.">
        <title>Draft Genome Sequence of Novosphingobium nitrogenifigens Y88T.</title>
        <authorList>
            <person name="Strabala T.J."/>
            <person name="Macdonald L."/>
            <person name="Liu V."/>
            <person name="Smit A.M."/>
        </authorList>
    </citation>
    <scope>NUCLEOTIDE SEQUENCE [LARGE SCALE GENOMIC DNA]</scope>
    <source>
        <strain evidence="2 3">DSM 19370</strain>
    </source>
</reference>
<organism evidence="2 3">
    <name type="scientific">Novosphingobium nitrogenifigens DSM 19370</name>
    <dbReference type="NCBI Taxonomy" id="983920"/>
    <lineage>
        <taxon>Bacteria</taxon>
        <taxon>Pseudomonadati</taxon>
        <taxon>Pseudomonadota</taxon>
        <taxon>Alphaproteobacteria</taxon>
        <taxon>Sphingomonadales</taxon>
        <taxon>Sphingomonadaceae</taxon>
        <taxon>Novosphingobium</taxon>
    </lineage>
</organism>
<proteinExistence type="inferred from homology"/>
<dbReference type="Proteomes" id="UP000004728">
    <property type="component" value="Unassembled WGS sequence"/>
</dbReference>
<evidence type="ECO:0000313" key="3">
    <source>
        <dbReference type="Proteomes" id="UP000004728"/>
    </source>
</evidence>
<dbReference type="Pfam" id="PF02321">
    <property type="entry name" value="OEP"/>
    <property type="match status" value="2"/>
</dbReference>
<sequence length="479" mass="48983">MVLALPLAACVHAPATEPHRAPVTPPAAFAGIDGAAPEQAVPFDHWWTLWGDPALDAQVERTLAANQDIRIAMARVRAARAMAAVAESALYPTIAANGAVWGTVANGTIDGSLGQLLAASPEGASGTAGGGHVVALGAAWEPDVFGGRHADRDAARAAALGTQDMAAGVRLMVVADVVENWQQAAGLARRLILLDRSLSAADTLIMYARARMAAGQSDAATVAKVEAARAGIAAQRGPLVELIAIRQRRLAVLAGDPPEKPVAVPAESGLTLPAVPTGELPSTVLARRPDVRATAAAVAARAARLKSLKRDLLPRFNVLIGGADGHVTLAGIPGYGGQAGLIGLQASVPLFTAGRLHARIVGGDADLDAALAMQDRTVLAALEDVEAATSLRHGADQSRAQRERAGVESNRRLVATDALFRAGRKTLGDVLEARLDALSAADAVEQAQIAQGSATVQLYRALGGGWDGAGTVSPAPAKP</sequence>
<dbReference type="STRING" id="983920.Y88_2362"/>
<comment type="similarity">
    <text evidence="1">Belongs to the outer membrane factor (OMF) (TC 1.B.17) family.</text>
</comment>
<dbReference type="OrthoDB" id="9783100at2"/>
<keyword evidence="2" id="KW-0449">Lipoprotein</keyword>
<dbReference type="AlphaFoldDB" id="F1Z6E0"/>